<dbReference type="PROSITE" id="PS51257">
    <property type="entry name" value="PROKAR_LIPOPROTEIN"/>
    <property type="match status" value="1"/>
</dbReference>
<sequence length="1173" mass="129406">MKHSSLFIILSLFLGASGCQQSAPDDNLFETLSSSETGIEFTNQILDKKELNIFNYRNFYNGGGVAIADVNNDGWADIYVTSNFEENKLYLNKGKNPEERWKFEDITAKASVGGKKAWSTGATFADVNGDGLMDIYVCNAGNVKGDSRGNELFINQGIGPDGVPTFIDKAPEYGLVDGGYSTHAAFFDYDRDGDLDMYLLNNSFTPVNKLQYQNIRTVRDSLGGHKLFRNEMIQGSKGQEARGKGQGASKNNPIRFTDVSEEAGIYGSLIAFGLGVTVGDVNGDNWLDIYVSNDFYERDYLYINQRNGTFKESLEQSMNHISMSSMGADIADINNDGLLDVFVTDMLPRDDKRLKTTTVFEGYELTEFKLKQDYWHQYMRNMLHLNQGNQSISPRSTVDSPQSMGDAKQQTQNRKLETGNPKQNTVLPPTFTEVGQMAGVHATDWSWGALIFDMDNDGLKDLFVANGIIKNLTDQDYVAFLADKDNIQAMLEGRMKFDYRKFVDMISTTPIPNFAFKNKGNLAFDDKAPAWGLAEPSFSNGAAYGDLDNDGDLDLVVNNNNSPLSVYRNHSVEKLKTRFLRVNLKGTSANPHAIGAKVSVYQKGQMQCLQQMPTRGFQSSSDLTMVFGLGKNPQIDSLVVIWPDDRKQTLTNVKTDTELALNHADARDLWKFTPPQFTNLPFNDLTSASGLDFLHEENAFVDYNRDGLLKQMYSTQGPALAVGDVNGDGLDDAYIGGGAEKPRALFLQTSAGKFTKSNQATFNTPSQADETAALFFDADGDKDLDLLVVKGGNEFLPNDPALADALYFNDGKGNFTLSNTFPKLLDNGSCVAAADYDRDGDLDVFVGSRMVSAQYGYSPKSHLLQNDGKGNFTDVTTQTLTNGQLGMVTDAQWTDVDKDSYPDLVVVGDWMPITVLKNQKGKFIPQTVPQSEGWWNVIEPTDIDNDGDIDFVVGNLGLNTKLKCSEKEPAELYINDFDRNGTVEQIIVSYNPDGKPYPMVLKSDLQKVLPVINKRFVKHVDYAGQPIDALFTSDQLEGVETKKAVQAASSLLLNDGKGNFTLVALPLEAQLSPIFGIVATDYNHDGKTDLLLTGNFFDVLPEIGRYDGNDGLLLQNTGKNASGHPTFAPVRPAQSGFAVRGQVRRMKTLRTAQGKNYVILAKNKDKVQVFGVQ</sequence>
<dbReference type="SUPFAM" id="SSF69318">
    <property type="entry name" value="Integrin alpha N-terminal domain"/>
    <property type="match status" value="3"/>
</dbReference>
<dbReference type="PANTHER" id="PTHR16026">
    <property type="entry name" value="CARTILAGE ACIDIC PROTEIN 1"/>
    <property type="match status" value="1"/>
</dbReference>
<feature type="compositionally biased region" description="Polar residues" evidence="2">
    <location>
        <begin position="388"/>
        <end position="413"/>
    </location>
</feature>
<evidence type="ECO:0000259" key="4">
    <source>
        <dbReference type="Pfam" id="PF07593"/>
    </source>
</evidence>
<dbReference type="InterPro" id="IPR027039">
    <property type="entry name" value="Crtac1"/>
</dbReference>
<keyword evidence="1 3" id="KW-0732">Signal</keyword>
<evidence type="ECO:0000313" key="6">
    <source>
        <dbReference type="Proteomes" id="UP000541352"/>
    </source>
</evidence>
<feature type="signal peptide" evidence="3">
    <location>
        <begin position="1"/>
        <end position="22"/>
    </location>
</feature>
<dbReference type="InterPro" id="IPR011519">
    <property type="entry name" value="UnbV_ASPIC"/>
</dbReference>
<feature type="domain" description="ASPIC/UnbV" evidence="4">
    <location>
        <begin position="593"/>
        <end position="659"/>
    </location>
</feature>
<protein>
    <recommendedName>
        <fullName evidence="4">ASPIC/UnbV domain-containing protein</fullName>
    </recommendedName>
</protein>
<proteinExistence type="predicted"/>
<dbReference type="AlphaFoldDB" id="A0A7W6ERD7"/>
<dbReference type="Pfam" id="PF13517">
    <property type="entry name" value="FG-GAP_3"/>
    <property type="match status" value="5"/>
</dbReference>
<dbReference type="RefSeq" id="WP_183975706.1">
    <property type="nucleotide sequence ID" value="NZ_JACIBY010000006.1"/>
</dbReference>
<accession>A0A7W6ERD7</accession>
<dbReference type="PANTHER" id="PTHR16026:SF0">
    <property type="entry name" value="CARTILAGE ACIDIC PROTEIN 1"/>
    <property type="match status" value="1"/>
</dbReference>
<dbReference type="Pfam" id="PF07593">
    <property type="entry name" value="UnbV_ASPIC"/>
    <property type="match status" value="1"/>
</dbReference>
<feature type="region of interest" description="Disordered" evidence="2">
    <location>
        <begin position="388"/>
        <end position="428"/>
    </location>
</feature>
<evidence type="ECO:0000256" key="3">
    <source>
        <dbReference type="SAM" id="SignalP"/>
    </source>
</evidence>
<evidence type="ECO:0000256" key="1">
    <source>
        <dbReference type="ARBA" id="ARBA00022729"/>
    </source>
</evidence>
<dbReference type="EMBL" id="JACIBY010000006">
    <property type="protein sequence ID" value="MBB3839443.1"/>
    <property type="molecule type" value="Genomic_DNA"/>
</dbReference>
<dbReference type="Proteomes" id="UP000541352">
    <property type="component" value="Unassembled WGS sequence"/>
</dbReference>
<name>A0A7W6ERD7_9BACT</name>
<reference evidence="5 6" key="1">
    <citation type="submission" date="2020-08" db="EMBL/GenBank/DDBJ databases">
        <title>Genomic Encyclopedia of Type Strains, Phase IV (KMG-IV): sequencing the most valuable type-strain genomes for metagenomic binning, comparative biology and taxonomic classification.</title>
        <authorList>
            <person name="Goeker M."/>
        </authorList>
    </citation>
    <scope>NUCLEOTIDE SEQUENCE [LARGE SCALE GENOMIC DNA]</scope>
    <source>
        <strain evidence="5 6">DSM 17976</strain>
    </source>
</reference>
<dbReference type="Gene3D" id="2.130.10.130">
    <property type="entry name" value="Integrin alpha, N-terminal"/>
    <property type="match status" value="4"/>
</dbReference>
<feature type="chain" id="PRO_5031289665" description="ASPIC/UnbV domain-containing protein" evidence="3">
    <location>
        <begin position="23"/>
        <end position="1173"/>
    </location>
</feature>
<evidence type="ECO:0000313" key="5">
    <source>
        <dbReference type="EMBL" id="MBB3839443.1"/>
    </source>
</evidence>
<dbReference type="InterPro" id="IPR028994">
    <property type="entry name" value="Integrin_alpha_N"/>
</dbReference>
<gene>
    <name evidence="5" type="ORF">FHS57_003449</name>
</gene>
<comment type="caution">
    <text evidence="5">The sequence shown here is derived from an EMBL/GenBank/DDBJ whole genome shotgun (WGS) entry which is preliminary data.</text>
</comment>
<keyword evidence="6" id="KW-1185">Reference proteome</keyword>
<dbReference type="InterPro" id="IPR013517">
    <property type="entry name" value="FG-GAP"/>
</dbReference>
<evidence type="ECO:0000256" key="2">
    <source>
        <dbReference type="SAM" id="MobiDB-lite"/>
    </source>
</evidence>
<organism evidence="5 6">
    <name type="scientific">Runella defluvii</name>
    <dbReference type="NCBI Taxonomy" id="370973"/>
    <lineage>
        <taxon>Bacteria</taxon>
        <taxon>Pseudomonadati</taxon>
        <taxon>Bacteroidota</taxon>
        <taxon>Cytophagia</taxon>
        <taxon>Cytophagales</taxon>
        <taxon>Spirosomataceae</taxon>
        <taxon>Runella</taxon>
    </lineage>
</organism>